<dbReference type="InterPro" id="IPR004103">
    <property type="entry name" value="Lyase_8_C"/>
</dbReference>
<comment type="caution">
    <text evidence="11">The sequence shown here is derived from an EMBL/GenBank/DDBJ whole genome shotgun (WGS) entry which is preliminary data.</text>
</comment>
<evidence type="ECO:0000256" key="4">
    <source>
        <dbReference type="ARBA" id="ARBA00022837"/>
    </source>
</evidence>
<keyword evidence="12" id="KW-1185">Reference proteome</keyword>
<dbReference type="Pfam" id="PF02278">
    <property type="entry name" value="Lyase_8"/>
    <property type="match status" value="1"/>
</dbReference>
<feature type="domain" description="Lyase N-terminal" evidence="9">
    <location>
        <begin position="25"/>
        <end position="177"/>
    </location>
</feature>
<feature type="domain" description="Polysaccharide lyase family 8 C-terminal" evidence="8">
    <location>
        <begin position="839"/>
        <end position="901"/>
    </location>
</feature>
<evidence type="ECO:0000256" key="3">
    <source>
        <dbReference type="ARBA" id="ARBA00011245"/>
    </source>
</evidence>
<evidence type="ECO:0000259" key="9">
    <source>
        <dbReference type="Pfam" id="PF09092"/>
    </source>
</evidence>
<dbReference type="Gene3D" id="1.50.10.100">
    <property type="entry name" value="Chondroitin AC/alginate lyase"/>
    <property type="match status" value="1"/>
</dbReference>
<dbReference type="Pfam" id="PF02884">
    <property type="entry name" value="Lyase_8_C"/>
    <property type="match status" value="1"/>
</dbReference>
<evidence type="ECO:0000259" key="10">
    <source>
        <dbReference type="Pfam" id="PF09093"/>
    </source>
</evidence>
<feature type="signal peptide" evidence="6">
    <location>
        <begin position="1"/>
        <end position="18"/>
    </location>
</feature>
<protein>
    <submittedName>
        <fullName evidence="11">T9SS type A sorting domain-containing protein</fullName>
    </submittedName>
</protein>
<dbReference type="InterPro" id="IPR008979">
    <property type="entry name" value="Galactose-bd-like_sf"/>
</dbReference>
<dbReference type="RefSeq" id="WP_212230064.1">
    <property type="nucleotide sequence ID" value="NZ_JAGUCN010000021.1"/>
</dbReference>
<evidence type="ECO:0000256" key="5">
    <source>
        <dbReference type="ARBA" id="ARBA00023239"/>
    </source>
</evidence>
<keyword evidence="4" id="KW-0106">Calcium</keyword>
<evidence type="ECO:0000256" key="2">
    <source>
        <dbReference type="ARBA" id="ARBA00006699"/>
    </source>
</evidence>
<dbReference type="SUPFAM" id="SSF48230">
    <property type="entry name" value="Chondroitin AC/alginate lyase"/>
    <property type="match status" value="1"/>
</dbReference>
<dbReference type="Pfam" id="PF09092">
    <property type="entry name" value="Lyase_N"/>
    <property type="match status" value="1"/>
</dbReference>
<dbReference type="SUPFAM" id="SSF74650">
    <property type="entry name" value="Galactose mutarotase-like"/>
    <property type="match status" value="1"/>
</dbReference>
<dbReference type="InterPro" id="IPR014718">
    <property type="entry name" value="GH-type_carb-bd"/>
</dbReference>
<accession>A0ABS5KE30</accession>
<sequence length="1050" mass="116952">MKALLFILSFCITASLGAQNYLGLEGNVPDNWNPKTNLSISSARYKMGTQSIKWEWTPGSQIAIDNPSGMAQACQTYKGGMILWIYNETAKDGDLKFEFLTSNAAVQYYFTYHLNFTGWRACWIRFDEDMMGSKSSKNLTSMRIKAPSTSTGGVLYFDRMRFPATRINDRVTPDAQLSYINPDMNANHWAALWHWHSTYSYELELPTNLTNEEIVTFANIRERITANIAGSAPSASRVTAIRNQYAALNIQRNGSNITGVAFVSADEYVSANGDKRFNDLDNLMYDMAKAWYHNKEQGFDVMFCDILDWLYDQGLTVGSGMGTNHHYGYYFRGFPKAIWLMKDALVAQGKFQEAFEMIQYWTGVPEVRQLPQVDNFQGLVDAWNTIIPGRLTAIMLRDDSPELARDMQAFTNWMDGVMQYSVGTIGGFKPDGSGFHHGMLYAGYMNGGYAGLGEVLNYVGNTIYNLSAESRERFKKALMVHAGYANYRSFVNSVCGRNPMNQELGTGAINAFAYLAKATEPIDVECAAEYMRLTKYKKELYDEFAAQGITPAAAPTGNISVNYGALNIHRRDNWLVAIKGFNNIVTGTEIYTSNNRYGRYQSYGTVQILGSGQPVTASQSGFELAGWDWNRFPGATTIHLPYEALNYAGGNINERSKNSSFAGACSLDGNGVFGMILDENDYTNYTDDFVARKSVFAFDNRIICLGSNISNSNDQYHTETTLFQNALSVPSDNIIVDGSVIGQFPYSQQQNATEAITLMDAKGNGYFIPQGNIHVMKSNQESRDNKNKAVNYGDYATAWLDHGAAPSDASYEYAILVQSSSDELDSFKLDMDSESQPYQVLRKDEVAHIVYDRASASTGYVMFEANTDIESAHIVNSSYPCIMVVNDQSEEVIKLAFSDPSIHMEAPTTLIGTAIAEERLVQVKLNGHFKLQASSDKCRLVEQGQDYTILEFTSIHGLSVEVELIRNPASTNADGPRDNQVKIFPNPVHSFLNYSGPAGLQRVTILTLDGKHLLQGQPGKPIYVGNLSAGVYLMQLNYQDRDELVRFVKA</sequence>
<dbReference type="Gene3D" id="2.60.120.430">
    <property type="entry name" value="Galactose-binding lectin"/>
    <property type="match status" value="1"/>
</dbReference>
<proteinExistence type="inferred from homology"/>
<evidence type="ECO:0000256" key="6">
    <source>
        <dbReference type="SAM" id="SignalP"/>
    </source>
</evidence>
<comment type="similarity">
    <text evidence="2">Belongs to the polysaccharide lyase 8 family.</text>
</comment>
<dbReference type="Gene3D" id="2.60.220.10">
    <property type="entry name" value="Polysaccharide lyase family 8-like, C-terminal"/>
    <property type="match status" value="1"/>
</dbReference>
<dbReference type="InterPro" id="IPR008929">
    <property type="entry name" value="Chondroitin_lyas"/>
</dbReference>
<dbReference type="InterPro" id="IPR039174">
    <property type="entry name" value="Chondroitin_ABC_lyase"/>
</dbReference>
<evidence type="ECO:0000256" key="1">
    <source>
        <dbReference type="ARBA" id="ARBA00001913"/>
    </source>
</evidence>
<dbReference type="InterPro" id="IPR011013">
    <property type="entry name" value="Gal_mutarotase_sf_dom"/>
</dbReference>
<organism evidence="11 12">
    <name type="scientific">Carboxylicivirga mesophila</name>
    <dbReference type="NCBI Taxonomy" id="1166478"/>
    <lineage>
        <taxon>Bacteria</taxon>
        <taxon>Pseudomonadati</taxon>
        <taxon>Bacteroidota</taxon>
        <taxon>Bacteroidia</taxon>
        <taxon>Marinilabiliales</taxon>
        <taxon>Marinilabiliaceae</taxon>
        <taxon>Carboxylicivirga</taxon>
    </lineage>
</organism>
<dbReference type="Pfam" id="PF09093">
    <property type="entry name" value="Lyase_catalyt"/>
    <property type="match status" value="1"/>
</dbReference>
<keyword evidence="6" id="KW-0732">Signal</keyword>
<dbReference type="EMBL" id="JAGUCN010000021">
    <property type="protein sequence ID" value="MBS2213097.1"/>
    <property type="molecule type" value="Genomic_DNA"/>
</dbReference>
<feature type="domain" description="Polysaccharide lyase family 8 central" evidence="7">
    <location>
        <begin position="568"/>
        <end position="817"/>
    </location>
</feature>
<dbReference type="SUPFAM" id="SSF49785">
    <property type="entry name" value="Galactose-binding domain-like"/>
    <property type="match status" value="1"/>
</dbReference>
<dbReference type="PANTHER" id="PTHR37322">
    <property type="match status" value="1"/>
</dbReference>
<name>A0ABS5KE30_9BACT</name>
<evidence type="ECO:0000313" key="11">
    <source>
        <dbReference type="EMBL" id="MBS2213097.1"/>
    </source>
</evidence>
<dbReference type="SUPFAM" id="SSF49863">
    <property type="entry name" value="Hyaluronate lyase-like, C-terminal domain"/>
    <property type="match status" value="1"/>
</dbReference>
<reference evidence="11 12" key="1">
    <citation type="journal article" date="2014" name="Int. J. Syst. Evol. Microbiol.">
        <title>Carboxylicivirga gen. nov. in the family Marinilabiliaceae with two novel species, Carboxylicivirga mesophila sp. nov. and Carboxylicivirga taeanensis sp. nov., and reclassification of Cytophaga fermentans as Saccharicrinis fermentans gen. nov., comb. nov.</title>
        <authorList>
            <person name="Yang S.H."/>
            <person name="Seo H.S."/>
            <person name="Woo J.H."/>
            <person name="Oh H.M."/>
            <person name="Jang H."/>
            <person name="Lee J.H."/>
            <person name="Kim S.J."/>
            <person name="Kwon K.K."/>
        </authorList>
    </citation>
    <scope>NUCLEOTIDE SEQUENCE [LARGE SCALE GENOMIC DNA]</scope>
    <source>
        <strain evidence="11 12">JCM 18290</strain>
    </source>
</reference>
<comment type="subunit">
    <text evidence="3">Monomer.</text>
</comment>
<dbReference type="InterPro" id="IPR026444">
    <property type="entry name" value="Secre_tail"/>
</dbReference>
<feature type="chain" id="PRO_5047408736" evidence="6">
    <location>
        <begin position="19"/>
        <end position="1050"/>
    </location>
</feature>
<evidence type="ECO:0000313" key="12">
    <source>
        <dbReference type="Proteomes" id="UP000721861"/>
    </source>
</evidence>
<dbReference type="InterPro" id="IPR015177">
    <property type="entry name" value="Lyase_catalyt"/>
</dbReference>
<dbReference type="Proteomes" id="UP000721861">
    <property type="component" value="Unassembled WGS sequence"/>
</dbReference>
<dbReference type="InterPro" id="IPR015176">
    <property type="entry name" value="Lyase_N"/>
</dbReference>
<evidence type="ECO:0000259" key="7">
    <source>
        <dbReference type="Pfam" id="PF02278"/>
    </source>
</evidence>
<comment type="cofactor">
    <cofactor evidence="1">
        <name>Ca(2+)</name>
        <dbReference type="ChEBI" id="CHEBI:29108"/>
    </cofactor>
</comment>
<dbReference type="PANTHER" id="PTHR37322:SF3">
    <property type="entry name" value="CHONDROITIN SULFATE ABC EXOLYASE"/>
    <property type="match status" value="1"/>
</dbReference>
<keyword evidence="5" id="KW-0456">Lyase</keyword>
<dbReference type="Gene3D" id="2.70.98.10">
    <property type="match status" value="1"/>
</dbReference>
<dbReference type="InterPro" id="IPR003159">
    <property type="entry name" value="Lyase_8_central_dom"/>
</dbReference>
<dbReference type="InterPro" id="IPR011071">
    <property type="entry name" value="Lyase_8-like_C"/>
</dbReference>
<dbReference type="NCBIfam" id="TIGR04183">
    <property type="entry name" value="Por_Secre_tail"/>
    <property type="match status" value="1"/>
</dbReference>
<evidence type="ECO:0000259" key="8">
    <source>
        <dbReference type="Pfam" id="PF02884"/>
    </source>
</evidence>
<feature type="domain" description="Lyase catalytic" evidence="10">
    <location>
        <begin position="207"/>
        <end position="538"/>
    </location>
</feature>
<gene>
    <name evidence="11" type="ORF">KEM09_16890</name>
</gene>